<name>A0A239WDD9_9ACTN</name>
<reference evidence="3 4" key="1">
    <citation type="submission" date="2017-06" db="EMBL/GenBank/DDBJ databases">
        <authorList>
            <consortium name="Pathogen Informatics"/>
        </authorList>
    </citation>
    <scope>NUCLEOTIDE SEQUENCE [LARGE SCALE GENOMIC DNA]</scope>
    <source>
        <strain evidence="3 4">NCTC11865</strain>
    </source>
</reference>
<dbReference type="EMBL" id="LT906441">
    <property type="protein sequence ID" value="SNV32531.1"/>
    <property type="molecule type" value="Genomic_DNA"/>
</dbReference>
<dbReference type="SUPFAM" id="SSF56601">
    <property type="entry name" value="beta-lactamase/transpeptidase-like"/>
    <property type="match status" value="1"/>
</dbReference>
<proteinExistence type="predicted"/>
<dbReference type="eggNOG" id="COG2367">
    <property type="taxonomic scope" value="Bacteria"/>
</dbReference>
<evidence type="ECO:0000313" key="4">
    <source>
        <dbReference type="Proteomes" id="UP000215332"/>
    </source>
</evidence>
<dbReference type="Pfam" id="PF13354">
    <property type="entry name" value="Beta-lactamase2"/>
    <property type="match status" value="1"/>
</dbReference>
<dbReference type="GO" id="GO:0046677">
    <property type="term" value="P:response to antibiotic"/>
    <property type="evidence" value="ECO:0007669"/>
    <property type="project" value="InterPro"/>
</dbReference>
<dbReference type="GO" id="GO:0030655">
    <property type="term" value="P:beta-lactam antibiotic catabolic process"/>
    <property type="evidence" value="ECO:0007669"/>
    <property type="project" value="InterPro"/>
</dbReference>
<protein>
    <recommendedName>
        <fullName evidence="2">Beta-lactamase class A catalytic domain-containing protein</fullName>
    </recommendedName>
</protein>
<gene>
    <name evidence="3" type="ORF">SAMEA4412665_00812</name>
</gene>
<evidence type="ECO:0000313" key="3">
    <source>
        <dbReference type="EMBL" id="SNV32531.1"/>
    </source>
</evidence>
<dbReference type="KEGG" id="cgrn:4412665_00812"/>
<dbReference type="Proteomes" id="UP000215332">
    <property type="component" value="Chromosome 1"/>
</dbReference>
<evidence type="ECO:0000256" key="1">
    <source>
        <dbReference type="SAM" id="MobiDB-lite"/>
    </source>
</evidence>
<dbReference type="GO" id="GO:0008800">
    <property type="term" value="F:beta-lactamase activity"/>
    <property type="evidence" value="ECO:0007669"/>
    <property type="project" value="InterPro"/>
</dbReference>
<evidence type="ECO:0000259" key="2">
    <source>
        <dbReference type="Pfam" id="PF13354"/>
    </source>
</evidence>
<dbReference type="InterPro" id="IPR012338">
    <property type="entry name" value="Beta-lactam/transpept-like"/>
</dbReference>
<accession>A0A239WDD9</accession>
<dbReference type="InterPro" id="IPR045155">
    <property type="entry name" value="Beta-lactam_cat"/>
</dbReference>
<dbReference type="PANTHER" id="PTHR35333">
    <property type="entry name" value="BETA-LACTAMASE"/>
    <property type="match status" value="1"/>
</dbReference>
<feature type="region of interest" description="Disordered" evidence="1">
    <location>
        <begin position="66"/>
        <end position="130"/>
    </location>
</feature>
<feature type="compositionally biased region" description="Low complexity" evidence="1">
    <location>
        <begin position="74"/>
        <end position="113"/>
    </location>
</feature>
<organism evidence="3 4">
    <name type="scientific">Cutibacterium granulosum</name>
    <dbReference type="NCBI Taxonomy" id="33011"/>
    <lineage>
        <taxon>Bacteria</taxon>
        <taxon>Bacillati</taxon>
        <taxon>Actinomycetota</taxon>
        <taxon>Actinomycetes</taxon>
        <taxon>Propionibacteriales</taxon>
        <taxon>Propionibacteriaceae</taxon>
        <taxon>Cutibacterium</taxon>
    </lineage>
</organism>
<sequence>MRHRVIRHRAILRGHRRAPLAPDSHDVQPHHLTGRTVLHHTLRRAPTRGAVCLVCLSLLAGCGAQHGPSRSDGALPSPTARPALSAAARPTTAASSPALASPTPSVATSASPRCSSPRGKDPAAPGRTERFSYESSLSSYMRNRRGSAAVAMRYPGCATIYAFDTGSHDPYITASVVKLSVMATVMVQAHREGRGLTATEKSLIEPMITESDNDATTELWTRVGEAPAVQKVLRSMGADQTTPSTQGWGLTTTTARDQVVIMSHFAMKNPIIPEPMRRYAINLLGHVDDEQTWGMTAAIPHTVDRRVKNGWLPHDNAWHVNSVAAMDGPDGMILAGLSRAAASTMEYQISTLESLAGIMAVHEHPQWTTKYPQDFSSTGARGSQTSSRTATPR</sequence>
<dbReference type="Gene3D" id="3.40.710.10">
    <property type="entry name" value="DD-peptidase/beta-lactamase superfamily"/>
    <property type="match status" value="1"/>
</dbReference>
<feature type="region of interest" description="Disordered" evidence="1">
    <location>
        <begin position="370"/>
        <end position="393"/>
    </location>
</feature>
<feature type="domain" description="Beta-lactamase class A catalytic" evidence="2">
    <location>
        <begin position="201"/>
        <end position="313"/>
    </location>
</feature>
<dbReference type="PANTHER" id="PTHR35333:SF3">
    <property type="entry name" value="BETA-LACTAMASE-TYPE TRANSPEPTIDASE FOLD CONTAINING PROTEIN"/>
    <property type="match status" value="1"/>
</dbReference>
<dbReference type="AlphaFoldDB" id="A0A239WDD9"/>
<dbReference type="InterPro" id="IPR000871">
    <property type="entry name" value="Beta-lactam_class-A"/>
</dbReference>